<evidence type="ECO:0000313" key="3">
    <source>
        <dbReference type="Proteomes" id="UP001431776"/>
    </source>
</evidence>
<dbReference type="GO" id="GO:0090313">
    <property type="term" value="P:regulation of protein targeting to membrane"/>
    <property type="evidence" value="ECO:0007669"/>
    <property type="project" value="TreeGrafter"/>
</dbReference>
<keyword evidence="1" id="KW-0812">Transmembrane</keyword>
<dbReference type="PANTHER" id="PTHR30441:SF8">
    <property type="entry name" value="DUF748 DOMAIN-CONTAINING PROTEIN"/>
    <property type="match status" value="1"/>
</dbReference>
<evidence type="ECO:0008006" key="4">
    <source>
        <dbReference type="Google" id="ProtNLM"/>
    </source>
</evidence>
<dbReference type="AlphaFoldDB" id="A0AAW6TVT6"/>
<evidence type="ECO:0000256" key="1">
    <source>
        <dbReference type="SAM" id="Phobius"/>
    </source>
</evidence>
<dbReference type="Proteomes" id="UP001431776">
    <property type="component" value="Unassembled WGS sequence"/>
</dbReference>
<gene>
    <name evidence="2" type="ORF">QJ522_05840</name>
</gene>
<dbReference type="PANTHER" id="PTHR30441">
    <property type="entry name" value="DUF748 DOMAIN-CONTAINING PROTEIN"/>
    <property type="match status" value="1"/>
</dbReference>
<evidence type="ECO:0000313" key="2">
    <source>
        <dbReference type="EMBL" id="MDI6448557.1"/>
    </source>
</evidence>
<dbReference type="GO" id="GO:0005886">
    <property type="term" value="C:plasma membrane"/>
    <property type="evidence" value="ECO:0007669"/>
    <property type="project" value="TreeGrafter"/>
</dbReference>
<protein>
    <recommendedName>
        <fullName evidence="4">AsmA-like C-terminal domain-containing protein</fullName>
    </recommendedName>
</protein>
<feature type="transmembrane region" description="Helical" evidence="1">
    <location>
        <begin position="22"/>
        <end position="45"/>
    </location>
</feature>
<reference evidence="2" key="1">
    <citation type="submission" date="2023-05" db="EMBL/GenBank/DDBJ databases">
        <title>Anaerotaeda fermentans gen. nov., sp. nov., a novel anaerobic planctomycete of the new family within the order Sedimentisphaerales isolated from Taman Peninsula, Russia.</title>
        <authorList>
            <person name="Khomyakova M.A."/>
            <person name="Merkel A.Y."/>
            <person name="Slobodkin A.I."/>
        </authorList>
    </citation>
    <scope>NUCLEOTIDE SEQUENCE</scope>
    <source>
        <strain evidence="2">M17dextr</strain>
    </source>
</reference>
<keyword evidence="3" id="KW-1185">Reference proteome</keyword>
<comment type="caution">
    <text evidence="2">The sequence shown here is derived from an EMBL/GenBank/DDBJ whole genome shotgun (WGS) entry which is preliminary data.</text>
</comment>
<keyword evidence="1" id="KW-0472">Membrane</keyword>
<sequence>MARSIRSGSGVDFTKRGWRRRILMRTVAVVAILLGLVVGVGLWVAKALPGIAATEISRLTGTRIEMGSFDFHRDASVSIDGMVVRPEREELFYDDTILRARSVYAKFGLGSLLLLSPRVTEIRIDDFVVDVQCDLDSGKWNIGRLRLSPPSGRGGRVPVVTLQRGRLRYCKVSGGETEVVTSVPIEARFGFPGAGDEGHGFEIKTAKLAGGYGDSALRGSWSRGRFEVAGGLSSTDIPSLERAWAVDVLAADLKYDAAGAYELSVQIKDVHSKHSPEVDALRLTVGRAAQQSGPIATVQRFFARYRPFGKVASIHLQARGRFDALNASEIAGTVVCEDLSVRDSRFPYAIDHLSGTVEFSESGVVLNQLKGKHGDVNVHIHGWTRGFGENRQYQYQIASDNMVLDDDLYAALQPEQKRVWDTFRPSGVVGVDYRLSRTSPSDRHSHIAVDLHGVAATYRKFPYPLNGLTGLLYLDHERAILTDVVATGDGRRIRLGGGVTERDTGRPIYDITIDAEDIPLDAMLRQALPESYRALARRFDVAGTSDIRARVFTRDDPNDPDPISFAADATVRNATVKMDTWPVVLSDVSAEASITPDSATLRECVGRYRDSEVRLAGGMQSAQGGGPGRYHLNVVTKQTPLDETVLSLVPESFRRHVLAFRPEGAVDATIDYTRSDVNEPPVYAISIACLGNKINHDSFPYPLQDVQGTIALDAKAVTFKGIRAAPALQSDPSLTPSVRVDGHLDLQGDRRGDGAFTVQARDILFTSQLGQSLPQSLRGVYRDSAPRGPFDLEIDTLEVTGTDSRSVRFGGRMDLRTCSLNISGAGAEVRGTLDIEAMYDTATGFSAGWMQLAADRLSVKGKDVTDLKAEFLYDPNSHTWSADNFLGRCHGGRLLGNLRIEPVETGVVQYLATIGLVRVDLQKFLLGGRLDQAADRNYTSGTMNATLGLGARIGDGSSRLGVCRIDVADMQVGRVSPLAALLSVLSLTEPADYAFERMLVESYLKRDKLLIGTFDMSGRNLAFTGSGTMDLDDRDIALTLTARGRRVAAAKPSILQSLTEGLGGAVVRMEVTGTADEPKVETKTLPLIEDSLKILGAPQ</sequence>
<dbReference type="InterPro" id="IPR052894">
    <property type="entry name" value="AsmA-related"/>
</dbReference>
<proteinExistence type="predicted"/>
<organism evidence="2 3">
    <name type="scientific">Anaerobaca lacustris</name>
    <dbReference type="NCBI Taxonomy" id="3044600"/>
    <lineage>
        <taxon>Bacteria</taxon>
        <taxon>Pseudomonadati</taxon>
        <taxon>Planctomycetota</taxon>
        <taxon>Phycisphaerae</taxon>
        <taxon>Sedimentisphaerales</taxon>
        <taxon>Anaerobacaceae</taxon>
        <taxon>Anaerobaca</taxon>
    </lineage>
</organism>
<accession>A0AAW6TVT6</accession>
<dbReference type="EMBL" id="JASCXX010000005">
    <property type="protein sequence ID" value="MDI6448557.1"/>
    <property type="molecule type" value="Genomic_DNA"/>
</dbReference>
<keyword evidence="1" id="KW-1133">Transmembrane helix</keyword>
<name>A0AAW6TVT6_9BACT</name>
<dbReference type="RefSeq" id="WP_349243968.1">
    <property type="nucleotide sequence ID" value="NZ_JASCXX010000005.1"/>
</dbReference>